<evidence type="ECO:0000256" key="2">
    <source>
        <dbReference type="ARBA" id="ARBA00023002"/>
    </source>
</evidence>
<dbReference type="STRING" id="1314782.A0A165UFM5"/>
<dbReference type="Proteomes" id="UP000076761">
    <property type="component" value="Unassembled WGS sequence"/>
</dbReference>
<proteinExistence type="inferred from homology"/>
<dbReference type="Pfam" id="PF01073">
    <property type="entry name" value="3Beta_HSD"/>
    <property type="match status" value="1"/>
</dbReference>
<dbReference type="SUPFAM" id="SSF51735">
    <property type="entry name" value="NAD(P)-binding Rossmann-fold domains"/>
    <property type="match status" value="1"/>
</dbReference>
<keyword evidence="5" id="KW-1185">Reference proteome</keyword>
<dbReference type="PANTHER" id="PTHR43245:SF51">
    <property type="entry name" value="SHORT CHAIN DEHYDROGENASE_REDUCTASE FAMILY 42E, MEMBER 2"/>
    <property type="match status" value="1"/>
</dbReference>
<reference evidence="4 5" key="1">
    <citation type="journal article" date="2016" name="Mol. Biol. Evol.">
        <title>Comparative Genomics of Early-Diverging Mushroom-Forming Fungi Provides Insights into the Origins of Lignocellulose Decay Capabilities.</title>
        <authorList>
            <person name="Nagy L.G."/>
            <person name="Riley R."/>
            <person name="Tritt A."/>
            <person name="Adam C."/>
            <person name="Daum C."/>
            <person name="Floudas D."/>
            <person name="Sun H."/>
            <person name="Yadav J.S."/>
            <person name="Pangilinan J."/>
            <person name="Larsson K.H."/>
            <person name="Matsuura K."/>
            <person name="Barry K."/>
            <person name="Labutti K."/>
            <person name="Kuo R."/>
            <person name="Ohm R.A."/>
            <person name="Bhattacharya S.S."/>
            <person name="Shirouzu T."/>
            <person name="Yoshinaga Y."/>
            <person name="Martin F.M."/>
            <person name="Grigoriev I.V."/>
            <person name="Hibbett D.S."/>
        </authorList>
    </citation>
    <scope>NUCLEOTIDE SEQUENCE [LARGE SCALE GENOMIC DNA]</scope>
    <source>
        <strain evidence="4 5">HHB14362 ss-1</strain>
    </source>
</reference>
<sequence length="493" mass="54130">MQLSPEATTFNPRRITAASAREVEARLAREPKSVVDHLPPKTGRRYIVVGGAGFLGGWIVVHLLQRGEDPRRIRVLDIRAPTRPDLTSGTARDVDFRKVDITDASSVLEAFKAPWPKVDGPQPEVTIFHTASSIRFYERHPSLVPKSAVVNVNGTENVINAALAIGANVLVYTSSGSITVRRSRFWLWPWEKEPQYFVQVLNDDDNIIPKHHDHFFSNYAVTKRDAELLVRRANGTPSGEGVLKTGCVRPGNGIYGPGGDMLCGAYLVRKDNPTWIGHILQNFTYVENGSLAHLNYEQRLIESIRGARPDVSGQAFAISDPGPPVTYGDVYRALSTLTDGEVKFPLFSPTAMLLLAHIFEAYYTMRMFLLSSSSSISRMVGSLLPAIGGDLVNLQPAMFALTMVHLIFDDSRARLSPEKGGLGYTGVWTTEEGLCKLVDEFNKGGQRGEERSLSGGISFGFGLVKAQKGVSKIEQKLGHGIVERVEVDATEAL</sequence>
<dbReference type="PANTHER" id="PTHR43245">
    <property type="entry name" value="BIFUNCTIONAL POLYMYXIN RESISTANCE PROTEIN ARNA"/>
    <property type="match status" value="1"/>
</dbReference>
<dbReference type="InterPro" id="IPR002225">
    <property type="entry name" value="3Beta_OHSteriod_DH/Estase"/>
</dbReference>
<comment type="similarity">
    <text evidence="1">Belongs to the 3-beta-HSD family.</text>
</comment>
<dbReference type="InParanoid" id="A0A165UFM5"/>
<evidence type="ECO:0000259" key="3">
    <source>
        <dbReference type="Pfam" id="PF01073"/>
    </source>
</evidence>
<dbReference type="InterPro" id="IPR036291">
    <property type="entry name" value="NAD(P)-bd_dom_sf"/>
</dbReference>
<dbReference type="GO" id="GO:0016616">
    <property type="term" value="F:oxidoreductase activity, acting on the CH-OH group of donors, NAD or NADP as acceptor"/>
    <property type="evidence" value="ECO:0007669"/>
    <property type="project" value="InterPro"/>
</dbReference>
<evidence type="ECO:0000313" key="5">
    <source>
        <dbReference type="Proteomes" id="UP000076761"/>
    </source>
</evidence>
<evidence type="ECO:0000256" key="1">
    <source>
        <dbReference type="ARBA" id="ARBA00009219"/>
    </source>
</evidence>
<dbReference type="InterPro" id="IPR050177">
    <property type="entry name" value="Lipid_A_modif_metabolic_enz"/>
</dbReference>
<dbReference type="OrthoDB" id="10058185at2759"/>
<dbReference type="Gene3D" id="3.40.50.720">
    <property type="entry name" value="NAD(P)-binding Rossmann-like Domain"/>
    <property type="match status" value="1"/>
</dbReference>
<dbReference type="GO" id="GO:0006694">
    <property type="term" value="P:steroid biosynthetic process"/>
    <property type="evidence" value="ECO:0007669"/>
    <property type="project" value="InterPro"/>
</dbReference>
<dbReference type="AlphaFoldDB" id="A0A165UFM5"/>
<protein>
    <submittedName>
        <fullName evidence="4">NAD-P-binding protein</fullName>
    </submittedName>
</protein>
<gene>
    <name evidence="4" type="ORF">NEOLEDRAFT_1176237</name>
</gene>
<organism evidence="4 5">
    <name type="scientific">Neolentinus lepideus HHB14362 ss-1</name>
    <dbReference type="NCBI Taxonomy" id="1314782"/>
    <lineage>
        <taxon>Eukaryota</taxon>
        <taxon>Fungi</taxon>
        <taxon>Dikarya</taxon>
        <taxon>Basidiomycota</taxon>
        <taxon>Agaricomycotina</taxon>
        <taxon>Agaricomycetes</taxon>
        <taxon>Gloeophyllales</taxon>
        <taxon>Gloeophyllaceae</taxon>
        <taxon>Neolentinus</taxon>
    </lineage>
</organism>
<accession>A0A165UFM5</accession>
<keyword evidence="2" id="KW-0560">Oxidoreductase</keyword>
<evidence type="ECO:0000313" key="4">
    <source>
        <dbReference type="EMBL" id="KZT28079.1"/>
    </source>
</evidence>
<feature type="domain" description="3-beta hydroxysteroid dehydrogenase/isomerase" evidence="3">
    <location>
        <begin position="47"/>
        <end position="335"/>
    </location>
</feature>
<dbReference type="EMBL" id="KV425559">
    <property type="protein sequence ID" value="KZT28079.1"/>
    <property type="molecule type" value="Genomic_DNA"/>
</dbReference>
<name>A0A165UFM5_9AGAM</name>